<dbReference type="AlphaFoldDB" id="A0ABC8ZY68"/>
<dbReference type="Pfam" id="PF15243">
    <property type="entry name" value="ANAPC15"/>
    <property type="match status" value="1"/>
</dbReference>
<name>A0ABC8ZY68_9POAL</name>
<dbReference type="InterPro" id="IPR026182">
    <property type="entry name" value="ANAPC15"/>
</dbReference>
<dbReference type="Proteomes" id="UP001497457">
    <property type="component" value="Chromosome 2b"/>
</dbReference>
<organism evidence="2 3">
    <name type="scientific">Urochloa decumbens</name>
    <dbReference type="NCBI Taxonomy" id="240449"/>
    <lineage>
        <taxon>Eukaryota</taxon>
        <taxon>Viridiplantae</taxon>
        <taxon>Streptophyta</taxon>
        <taxon>Embryophyta</taxon>
        <taxon>Tracheophyta</taxon>
        <taxon>Spermatophyta</taxon>
        <taxon>Magnoliopsida</taxon>
        <taxon>Liliopsida</taxon>
        <taxon>Poales</taxon>
        <taxon>Poaceae</taxon>
        <taxon>PACMAD clade</taxon>
        <taxon>Panicoideae</taxon>
        <taxon>Panicodae</taxon>
        <taxon>Paniceae</taxon>
        <taxon>Melinidinae</taxon>
        <taxon>Urochloa</taxon>
    </lineage>
</organism>
<evidence type="ECO:0000313" key="2">
    <source>
        <dbReference type="EMBL" id="CAL4968492.1"/>
    </source>
</evidence>
<dbReference type="EMBL" id="OZ075112">
    <property type="protein sequence ID" value="CAL4968492.1"/>
    <property type="molecule type" value="Genomic_DNA"/>
</dbReference>
<gene>
    <name evidence="2" type="ORF">URODEC1_LOCUS49051</name>
</gene>
<dbReference type="PANTHER" id="PTHR37771">
    <property type="entry name" value="OS02G0593400 PROTEIN"/>
    <property type="match status" value="1"/>
</dbReference>
<keyword evidence="3" id="KW-1185">Reference proteome</keyword>
<protein>
    <submittedName>
        <fullName evidence="2">Uncharacterized protein</fullName>
    </submittedName>
</protein>
<accession>A0ABC8ZY68</accession>
<feature type="compositionally biased region" description="Acidic residues" evidence="1">
    <location>
        <begin position="123"/>
        <end position="148"/>
    </location>
</feature>
<reference evidence="3" key="1">
    <citation type="submission" date="2024-06" db="EMBL/GenBank/DDBJ databases">
        <authorList>
            <person name="Ryan C."/>
        </authorList>
    </citation>
    <scope>NUCLEOTIDE SEQUENCE [LARGE SCALE GENOMIC DNA]</scope>
</reference>
<reference evidence="2 3" key="2">
    <citation type="submission" date="2024-10" db="EMBL/GenBank/DDBJ databases">
        <authorList>
            <person name="Ryan C."/>
        </authorList>
    </citation>
    <scope>NUCLEOTIDE SEQUENCE [LARGE SCALE GENOMIC DNA]</scope>
</reference>
<dbReference type="PANTHER" id="PTHR37771:SF2">
    <property type="entry name" value="OS02G0593400 PROTEIN"/>
    <property type="match status" value="1"/>
</dbReference>
<proteinExistence type="predicted"/>
<evidence type="ECO:0000256" key="1">
    <source>
        <dbReference type="SAM" id="MobiDB-lite"/>
    </source>
</evidence>
<feature type="region of interest" description="Disordered" evidence="1">
    <location>
        <begin position="113"/>
        <end position="148"/>
    </location>
</feature>
<evidence type="ECO:0000313" key="3">
    <source>
        <dbReference type="Proteomes" id="UP001497457"/>
    </source>
</evidence>
<sequence length="148" mass="16293">MLQFPALMRQWPSPPLIPASTLLPVPATSHEDELLLAMAESELDDKVPPCSALLCSPFPSPKPLPPFDSPRLPRCPRDTKEITDASLRFLPLPPSSLQLNEIRKTNSNLVIIGKPAGDTKEEYDAEVEEEDADNVEESDGDDFDQETG</sequence>